<keyword evidence="6 12" id="KW-0408">Iron</keyword>
<dbReference type="GO" id="GO:0006285">
    <property type="term" value="P:base-excision repair, AP site formation"/>
    <property type="evidence" value="ECO:0007669"/>
    <property type="project" value="TreeGrafter"/>
</dbReference>
<protein>
    <recommendedName>
        <fullName evidence="12">Endonuclease III</fullName>
        <ecNumber evidence="12">4.2.99.18</ecNumber>
    </recommendedName>
    <alternativeName>
        <fullName evidence="12">DNA-(apurinic or apyrimidinic site) lyase</fullName>
    </alternativeName>
</protein>
<comment type="caution">
    <text evidence="14">The sequence shown here is derived from an EMBL/GenBank/DDBJ whole genome shotgun (WGS) entry which is preliminary data.</text>
</comment>
<evidence type="ECO:0000256" key="12">
    <source>
        <dbReference type="HAMAP-Rule" id="MF_00942"/>
    </source>
</evidence>
<dbReference type="AlphaFoldDB" id="A0A9D2HMG1"/>
<dbReference type="PROSITE" id="PS01155">
    <property type="entry name" value="ENDONUCLEASE_III_2"/>
    <property type="match status" value="1"/>
</dbReference>
<keyword evidence="3 12" id="KW-0479">Metal-binding</keyword>
<dbReference type="CDD" id="cd00056">
    <property type="entry name" value="ENDO3c"/>
    <property type="match status" value="1"/>
</dbReference>
<keyword evidence="2 12" id="KW-0004">4Fe-4S</keyword>
<keyword evidence="10 12" id="KW-0456">Lyase</keyword>
<proteinExistence type="inferred from homology"/>
<comment type="similarity">
    <text evidence="1 12">Belongs to the Nth/MutY family.</text>
</comment>
<evidence type="ECO:0000256" key="9">
    <source>
        <dbReference type="ARBA" id="ARBA00023204"/>
    </source>
</evidence>
<dbReference type="InterPro" id="IPR011257">
    <property type="entry name" value="DNA_glycosylase"/>
</dbReference>
<dbReference type="Pfam" id="PF00730">
    <property type="entry name" value="HhH-GPD"/>
    <property type="match status" value="1"/>
</dbReference>
<dbReference type="InterPro" id="IPR000445">
    <property type="entry name" value="HhH_motif"/>
</dbReference>
<dbReference type="FunFam" id="1.10.1670.10:FF:000001">
    <property type="entry name" value="Endonuclease III"/>
    <property type="match status" value="1"/>
</dbReference>
<dbReference type="PANTHER" id="PTHR10359">
    <property type="entry name" value="A/G-SPECIFIC ADENINE GLYCOSYLASE/ENDONUCLEASE III"/>
    <property type="match status" value="1"/>
</dbReference>
<dbReference type="NCBIfam" id="TIGR01083">
    <property type="entry name" value="nth"/>
    <property type="match status" value="1"/>
</dbReference>
<comment type="catalytic activity">
    <reaction evidence="12">
        <text>2'-deoxyribonucleotide-(2'-deoxyribose 5'-phosphate)-2'-deoxyribonucleotide-DNA = a 3'-end 2'-deoxyribonucleotide-(2,3-dehydro-2,3-deoxyribose 5'-phosphate)-DNA + a 5'-end 5'-phospho-2'-deoxyribonucleoside-DNA + H(+)</text>
        <dbReference type="Rhea" id="RHEA:66592"/>
        <dbReference type="Rhea" id="RHEA-COMP:13180"/>
        <dbReference type="Rhea" id="RHEA-COMP:16897"/>
        <dbReference type="Rhea" id="RHEA-COMP:17067"/>
        <dbReference type="ChEBI" id="CHEBI:15378"/>
        <dbReference type="ChEBI" id="CHEBI:136412"/>
        <dbReference type="ChEBI" id="CHEBI:157695"/>
        <dbReference type="ChEBI" id="CHEBI:167181"/>
        <dbReference type="EC" id="4.2.99.18"/>
    </reaction>
</comment>
<feature type="binding site" evidence="12">
    <location>
        <position position="197"/>
    </location>
    <ligand>
        <name>[4Fe-4S] cluster</name>
        <dbReference type="ChEBI" id="CHEBI:49883"/>
    </ligand>
</feature>
<dbReference type="HAMAP" id="MF_00942">
    <property type="entry name" value="Nth"/>
    <property type="match status" value="1"/>
</dbReference>
<reference evidence="14" key="1">
    <citation type="journal article" date="2021" name="PeerJ">
        <title>Extensive microbial diversity within the chicken gut microbiome revealed by metagenomics and culture.</title>
        <authorList>
            <person name="Gilroy R."/>
            <person name="Ravi A."/>
            <person name="Getino M."/>
            <person name="Pursley I."/>
            <person name="Horton D.L."/>
            <person name="Alikhan N.F."/>
            <person name="Baker D."/>
            <person name="Gharbi K."/>
            <person name="Hall N."/>
            <person name="Watson M."/>
            <person name="Adriaenssens E.M."/>
            <person name="Foster-Nyarko E."/>
            <person name="Jarju S."/>
            <person name="Secka A."/>
            <person name="Antonio M."/>
            <person name="Oren A."/>
            <person name="Chaudhuri R.R."/>
            <person name="La Ragione R."/>
            <person name="Hildebrand F."/>
            <person name="Pallen M.J."/>
        </authorList>
    </citation>
    <scope>NUCLEOTIDE SEQUENCE</scope>
    <source>
        <strain evidence="14">5032</strain>
    </source>
</reference>
<evidence type="ECO:0000256" key="8">
    <source>
        <dbReference type="ARBA" id="ARBA00023125"/>
    </source>
</evidence>
<dbReference type="InterPro" id="IPR003265">
    <property type="entry name" value="HhH-GPD_domain"/>
</dbReference>
<reference evidence="14" key="2">
    <citation type="submission" date="2021-04" db="EMBL/GenBank/DDBJ databases">
        <authorList>
            <person name="Gilroy R."/>
        </authorList>
    </citation>
    <scope>NUCLEOTIDE SEQUENCE</scope>
    <source>
        <strain evidence="14">5032</strain>
    </source>
</reference>
<dbReference type="GO" id="GO:0140078">
    <property type="term" value="F:class I DNA-(apurinic or apyrimidinic site) endonuclease activity"/>
    <property type="evidence" value="ECO:0007669"/>
    <property type="project" value="UniProtKB-EC"/>
</dbReference>
<dbReference type="InterPro" id="IPR004036">
    <property type="entry name" value="Endonuclease-III-like_CS2"/>
</dbReference>
<dbReference type="GO" id="GO:0003677">
    <property type="term" value="F:DNA binding"/>
    <property type="evidence" value="ECO:0007669"/>
    <property type="project" value="UniProtKB-UniRule"/>
</dbReference>
<dbReference type="Proteomes" id="UP000823821">
    <property type="component" value="Unassembled WGS sequence"/>
</dbReference>
<evidence type="ECO:0000259" key="13">
    <source>
        <dbReference type="SMART" id="SM00478"/>
    </source>
</evidence>
<evidence type="ECO:0000313" key="14">
    <source>
        <dbReference type="EMBL" id="HJA78549.1"/>
    </source>
</evidence>
<dbReference type="GO" id="GO:0051539">
    <property type="term" value="F:4 iron, 4 sulfur cluster binding"/>
    <property type="evidence" value="ECO:0007669"/>
    <property type="project" value="UniProtKB-UniRule"/>
</dbReference>
<feature type="binding site" evidence="12">
    <location>
        <position position="213"/>
    </location>
    <ligand>
        <name>[4Fe-4S] cluster</name>
        <dbReference type="ChEBI" id="CHEBI:49883"/>
    </ligand>
</feature>
<evidence type="ECO:0000256" key="5">
    <source>
        <dbReference type="ARBA" id="ARBA00022801"/>
    </source>
</evidence>
<dbReference type="InterPro" id="IPR023170">
    <property type="entry name" value="HhH_base_excis_C"/>
</dbReference>
<feature type="binding site" evidence="12">
    <location>
        <position position="207"/>
    </location>
    <ligand>
        <name>[4Fe-4S] cluster</name>
        <dbReference type="ChEBI" id="CHEBI:49883"/>
    </ligand>
</feature>
<evidence type="ECO:0000256" key="4">
    <source>
        <dbReference type="ARBA" id="ARBA00022763"/>
    </source>
</evidence>
<dbReference type="Gene3D" id="1.10.340.30">
    <property type="entry name" value="Hypothetical protein, domain 2"/>
    <property type="match status" value="1"/>
</dbReference>
<dbReference type="FunFam" id="1.10.340.30:FF:000001">
    <property type="entry name" value="Endonuclease III"/>
    <property type="match status" value="1"/>
</dbReference>
<name>A0A9D2HMG1_9BACT</name>
<organism evidence="14 15">
    <name type="scientific">Candidatus Desulfovibrio intestinavium</name>
    <dbReference type="NCBI Taxonomy" id="2838534"/>
    <lineage>
        <taxon>Bacteria</taxon>
        <taxon>Pseudomonadati</taxon>
        <taxon>Thermodesulfobacteriota</taxon>
        <taxon>Desulfovibrionia</taxon>
        <taxon>Desulfovibrionales</taxon>
        <taxon>Desulfovibrionaceae</taxon>
        <taxon>Desulfovibrio</taxon>
    </lineage>
</organism>
<gene>
    <name evidence="12 14" type="primary">nth</name>
    <name evidence="14" type="ORF">H9784_03105</name>
</gene>
<keyword evidence="11 12" id="KW-0326">Glycosidase</keyword>
<dbReference type="PROSITE" id="PS00764">
    <property type="entry name" value="ENDONUCLEASE_III_1"/>
    <property type="match status" value="1"/>
</dbReference>
<comment type="function">
    <text evidence="12">DNA repair enzyme that has both DNA N-glycosylase activity and AP-lyase activity. The DNA N-glycosylase activity releases various damaged pyrimidines from DNA by cleaving the N-glycosidic bond, leaving an AP (apurinic/apyrimidinic) site. The AP-lyase activity cleaves the phosphodiester bond 3' to the AP site by a beta-elimination, leaving a 3'-terminal unsaturated sugar and a product with a terminal 5'-phosphate.</text>
</comment>
<dbReference type="Gene3D" id="1.10.1670.10">
    <property type="entry name" value="Helix-hairpin-Helix base-excision DNA repair enzymes (C-terminal)"/>
    <property type="match status" value="1"/>
</dbReference>
<keyword evidence="14" id="KW-0255">Endonuclease</keyword>
<keyword evidence="9 12" id="KW-0234">DNA repair</keyword>
<keyword evidence="5 12" id="KW-0378">Hydrolase</keyword>
<sequence>MVTENALPRGALRRAEAVLAALRARYPRPATHLVAANAWELLVATVLAAQCTDARVNTVTPELFRRWPGPTELAGATQEELEAVIRSTGFYHSKARNLLGAARRLCEVYGGEVPPRLEELITLPGVARKTANVVLFGAFGINEGLAVDTHVKRISHRLGLTAQTDPVAVERDLMRLFPRAEWGDVNHRMVWFGRDVCHARSPRCADCELAAICPRREPPRERTARTPSRAGSRAGK</sequence>
<evidence type="ECO:0000256" key="11">
    <source>
        <dbReference type="ARBA" id="ARBA00023295"/>
    </source>
</evidence>
<dbReference type="GO" id="GO:0019104">
    <property type="term" value="F:DNA N-glycosylase activity"/>
    <property type="evidence" value="ECO:0007669"/>
    <property type="project" value="UniProtKB-UniRule"/>
</dbReference>
<dbReference type="InterPro" id="IPR004035">
    <property type="entry name" value="Endouclease-III_FeS-bd_BS"/>
</dbReference>
<dbReference type="SUPFAM" id="SSF48150">
    <property type="entry name" value="DNA-glycosylase"/>
    <property type="match status" value="1"/>
</dbReference>
<keyword evidence="4 12" id="KW-0227">DNA damage</keyword>
<keyword evidence="7 12" id="KW-0411">Iron-sulfur</keyword>
<evidence type="ECO:0000256" key="1">
    <source>
        <dbReference type="ARBA" id="ARBA00008343"/>
    </source>
</evidence>
<dbReference type="PANTHER" id="PTHR10359:SF18">
    <property type="entry name" value="ENDONUCLEASE III"/>
    <property type="match status" value="1"/>
</dbReference>
<feature type="domain" description="HhH-GPD" evidence="13">
    <location>
        <begin position="47"/>
        <end position="195"/>
    </location>
</feature>
<evidence type="ECO:0000256" key="3">
    <source>
        <dbReference type="ARBA" id="ARBA00022723"/>
    </source>
</evidence>
<keyword evidence="8 12" id="KW-0238">DNA-binding</keyword>
<evidence type="ECO:0000256" key="10">
    <source>
        <dbReference type="ARBA" id="ARBA00023239"/>
    </source>
</evidence>
<comment type="cofactor">
    <cofactor evidence="12">
        <name>[4Fe-4S] cluster</name>
        <dbReference type="ChEBI" id="CHEBI:49883"/>
    </cofactor>
    <text evidence="12">Binds 1 [4Fe-4S] cluster.</text>
</comment>
<evidence type="ECO:0000256" key="2">
    <source>
        <dbReference type="ARBA" id="ARBA00022485"/>
    </source>
</evidence>
<accession>A0A9D2HMG1</accession>
<dbReference type="EC" id="4.2.99.18" evidence="12"/>
<dbReference type="Pfam" id="PF00633">
    <property type="entry name" value="HHH"/>
    <property type="match status" value="1"/>
</dbReference>
<dbReference type="GO" id="GO:0046872">
    <property type="term" value="F:metal ion binding"/>
    <property type="evidence" value="ECO:0007669"/>
    <property type="project" value="UniProtKB-KW"/>
</dbReference>
<evidence type="ECO:0000256" key="6">
    <source>
        <dbReference type="ARBA" id="ARBA00023004"/>
    </source>
</evidence>
<evidence type="ECO:0000256" key="7">
    <source>
        <dbReference type="ARBA" id="ARBA00023014"/>
    </source>
</evidence>
<dbReference type="SMART" id="SM00478">
    <property type="entry name" value="ENDO3c"/>
    <property type="match status" value="1"/>
</dbReference>
<dbReference type="InterPro" id="IPR005759">
    <property type="entry name" value="Nth"/>
</dbReference>
<dbReference type="PIRSF" id="PIRSF001435">
    <property type="entry name" value="Nth"/>
    <property type="match status" value="1"/>
</dbReference>
<keyword evidence="14" id="KW-0540">Nuclease</keyword>
<evidence type="ECO:0000313" key="15">
    <source>
        <dbReference type="Proteomes" id="UP000823821"/>
    </source>
</evidence>
<feature type="binding site" evidence="12">
    <location>
        <position position="204"/>
    </location>
    <ligand>
        <name>[4Fe-4S] cluster</name>
        <dbReference type="ChEBI" id="CHEBI:49883"/>
    </ligand>
</feature>
<dbReference type="EMBL" id="DWZD01000019">
    <property type="protein sequence ID" value="HJA78549.1"/>
    <property type="molecule type" value="Genomic_DNA"/>
</dbReference>